<organism evidence="1 2">
    <name type="scientific">Candidatus Liptonbacteria bacterium RIFCSPLOWO2_01_FULL_52_25</name>
    <dbReference type="NCBI Taxonomy" id="1798650"/>
    <lineage>
        <taxon>Bacteria</taxon>
        <taxon>Candidatus Liptoniibacteriota</taxon>
    </lineage>
</organism>
<comment type="caution">
    <text evidence="1">The sequence shown here is derived from an EMBL/GenBank/DDBJ whole genome shotgun (WGS) entry which is preliminary data.</text>
</comment>
<protein>
    <submittedName>
        <fullName evidence="1">Uncharacterized protein</fullName>
    </submittedName>
</protein>
<name>A0A1G2CDI1_9BACT</name>
<gene>
    <name evidence="1" type="ORF">A2945_01135</name>
</gene>
<dbReference type="AlphaFoldDB" id="A0A1G2CDI1"/>
<accession>A0A1G2CDI1</accession>
<dbReference type="EMBL" id="MHLA01000015">
    <property type="protein sequence ID" value="OGY99443.1"/>
    <property type="molecule type" value="Genomic_DNA"/>
</dbReference>
<dbReference type="STRING" id="1798650.A2945_01135"/>
<reference evidence="1 2" key="1">
    <citation type="journal article" date="2016" name="Nat. Commun.">
        <title>Thousands of microbial genomes shed light on interconnected biogeochemical processes in an aquifer system.</title>
        <authorList>
            <person name="Anantharaman K."/>
            <person name="Brown C.T."/>
            <person name="Hug L.A."/>
            <person name="Sharon I."/>
            <person name="Castelle C.J."/>
            <person name="Probst A.J."/>
            <person name="Thomas B.C."/>
            <person name="Singh A."/>
            <person name="Wilkins M.J."/>
            <person name="Karaoz U."/>
            <person name="Brodie E.L."/>
            <person name="Williams K.H."/>
            <person name="Hubbard S.S."/>
            <person name="Banfield J.F."/>
        </authorList>
    </citation>
    <scope>NUCLEOTIDE SEQUENCE [LARGE SCALE GENOMIC DNA]</scope>
</reference>
<dbReference type="Proteomes" id="UP000178880">
    <property type="component" value="Unassembled WGS sequence"/>
</dbReference>
<sequence length="136" mass="16023">MKIGWNRRVELRVVTTTNMSMAEREVWVNMAHDERVPAVGRVVRCEHGHEHVVSETDKISRWDAKFDGRFGQCENLAPSETRWVNRLYCPACGESILFLRSPRKSSFRPKRIESKEANAPLFYCFCRHDAWRLRTQ</sequence>
<evidence type="ECO:0000313" key="1">
    <source>
        <dbReference type="EMBL" id="OGY99443.1"/>
    </source>
</evidence>
<proteinExistence type="predicted"/>
<evidence type="ECO:0000313" key="2">
    <source>
        <dbReference type="Proteomes" id="UP000178880"/>
    </source>
</evidence>